<keyword evidence="4 5" id="KW-0413">Isomerase</keyword>
<keyword evidence="3 5" id="KW-0697">Rotamase</keyword>
<dbReference type="PANTHER" id="PTHR43811:SF19">
    <property type="entry name" value="39 KDA FK506-BINDING NUCLEAR PROTEIN"/>
    <property type="match status" value="1"/>
</dbReference>
<comment type="similarity">
    <text evidence="2 6">Belongs to the FKBP-type PPIase family.</text>
</comment>
<comment type="catalytic activity">
    <reaction evidence="1 5 6">
        <text>[protein]-peptidylproline (omega=180) = [protein]-peptidylproline (omega=0)</text>
        <dbReference type="Rhea" id="RHEA:16237"/>
        <dbReference type="Rhea" id="RHEA-COMP:10747"/>
        <dbReference type="Rhea" id="RHEA-COMP:10748"/>
        <dbReference type="ChEBI" id="CHEBI:83833"/>
        <dbReference type="ChEBI" id="CHEBI:83834"/>
        <dbReference type="EC" id="5.2.1.8"/>
    </reaction>
</comment>
<protein>
    <recommendedName>
        <fullName evidence="6">Peptidyl-prolyl cis-trans isomerase</fullName>
        <ecNumber evidence="6">5.2.1.8</ecNumber>
    </recommendedName>
</protein>
<dbReference type="EMBL" id="JACWMX010000005">
    <property type="protein sequence ID" value="MBD1394185.1"/>
    <property type="molecule type" value="Genomic_DNA"/>
</dbReference>
<evidence type="ECO:0000256" key="3">
    <source>
        <dbReference type="ARBA" id="ARBA00023110"/>
    </source>
</evidence>
<dbReference type="Pfam" id="PF00254">
    <property type="entry name" value="FKBP_C"/>
    <property type="match status" value="1"/>
</dbReference>
<gene>
    <name evidence="8" type="ORF">IDJ76_13835</name>
</gene>
<dbReference type="RefSeq" id="WP_191163926.1">
    <property type="nucleotide sequence ID" value="NZ_JACWMX010000005.1"/>
</dbReference>
<accession>A0A926NUD8</accession>
<dbReference type="GO" id="GO:0003755">
    <property type="term" value="F:peptidyl-prolyl cis-trans isomerase activity"/>
    <property type="evidence" value="ECO:0007669"/>
    <property type="project" value="UniProtKB-UniRule"/>
</dbReference>
<dbReference type="SUPFAM" id="SSF54534">
    <property type="entry name" value="FKBP-like"/>
    <property type="match status" value="2"/>
</dbReference>
<evidence type="ECO:0000256" key="2">
    <source>
        <dbReference type="ARBA" id="ARBA00006577"/>
    </source>
</evidence>
<dbReference type="AlphaFoldDB" id="A0A926NUD8"/>
<dbReference type="Proteomes" id="UP000619078">
    <property type="component" value="Unassembled WGS sequence"/>
</dbReference>
<dbReference type="InterPro" id="IPR046357">
    <property type="entry name" value="PPIase_dom_sf"/>
</dbReference>
<dbReference type="PANTHER" id="PTHR43811">
    <property type="entry name" value="FKBP-TYPE PEPTIDYL-PROLYL CIS-TRANS ISOMERASE FKPA"/>
    <property type="match status" value="1"/>
</dbReference>
<name>A0A926NUD8_9SPHI</name>
<proteinExistence type="inferred from homology"/>
<dbReference type="EC" id="5.2.1.8" evidence="6"/>
<organism evidence="8 9">
    <name type="scientific">Mucilaginibacter glaciei</name>
    <dbReference type="NCBI Taxonomy" id="2772109"/>
    <lineage>
        <taxon>Bacteria</taxon>
        <taxon>Pseudomonadati</taxon>
        <taxon>Bacteroidota</taxon>
        <taxon>Sphingobacteriia</taxon>
        <taxon>Sphingobacteriales</taxon>
        <taxon>Sphingobacteriaceae</taxon>
        <taxon>Mucilaginibacter</taxon>
    </lineage>
</organism>
<reference evidence="8" key="1">
    <citation type="submission" date="2020-09" db="EMBL/GenBank/DDBJ databases">
        <title>Novel species of Mucilaginibacter isolated from a glacier on the Tibetan Plateau.</title>
        <authorList>
            <person name="Liu Q."/>
            <person name="Xin Y.-H."/>
        </authorList>
    </citation>
    <scope>NUCLEOTIDE SEQUENCE</scope>
    <source>
        <strain evidence="8">ZB1P21</strain>
    </source>
</reference>
<comment type="caution">
    <text evidence="8">The sequence shown here is derived from an EMBL/GenBank/DDBJ whole genome shotgun (WGS) entry which is preliminary data.</text>
</comment>
<dbReference type="PROSITE" id="PS51257">
    <property type="entry name" value="PROKAR_LIPOPROTEIN"/>
    <property type="match status" value="1"/>
</dbReference>
<sequence length="318" mass="34197">MRKNLMFIALATIGLASCKGGFKKGDGGMLYNIHVDKPGTNLQAGDFISLNLTLKNEADSVLGSTYDLGHPINNIMQKPQAKGDISAAFLMLSEGDSATIKLSIDTMFKKGTPRPPGMKGKYIIYEVKVEKVIPKGTQTDAVFQAKVADYFKVQAEAVKKAEPAKIEKFLAEKSLKPTKTASGLLYVITKTGSGATPVNGDTAVVNYTGKLLNGKFFDSSLKEEAVKAKQPMDPRRTFAPIRIAVGEGKVIKGWDEGLLLLNKGAKATFVIPSSLGWGEQGFPPAIGPYTPVWFEVELVDIVKPNPNAPKPPVMPAVK</sequence>
<dbReference type="Gene3D" id="3.10.50.40">
    <property type="match status" value="1"/>
</dbReference>
<dbReference type="InterPro" id="IPR001179">
    <property type="entry name" value="PPIase_FKBP_dom"/>
</dbReference>
<evidence type="ECO:0000256" key="1">
    <source>
        <dbReference type="ARBA" id="ARBA00000971"/>
    </source>
</evidence>
<evidence type="ECO:0000313" key="9">
    <source>
        <dbReference type="Proteomes" id="UP000619078"/>
    </source>
</evidence>
<evidence type="ECO:0000256" key="4">
    <source>
        <dbReference type="ARBA" id="ARBA00023235"/>
    </source>
</evidence>
<evidence type="ECO:0000313" key="8">
    <source>
        <dbReference type="EMBL" id="MBD1394185.1"/>
    </source>
</evidence>
<keyword evidence="9" id="KW-1185">Reference proteome</keyword>
<feature type="domain" description="PPIase FKBP-type" evidence="7">
    <location>
        <begin position="200"/>
        <end position="302"/>
    </location>
</feature>
<evidence type="ECO:0000256" key="5">
    <source>
        <dbReference type="PROSITE-ProRule" id="PRU00277"/>
    </source>
</evidence>
<evidence type="ECO:0000259" key="7">
    <source>
        <dbReference type="PROSITE" id="PS50059"/>
    </source>
</evidence>
<evidence type="ECO:0000256" key="6">
    <source>
        <dbReference type="RuleBase" id="RU003915"/>
    </source>
</evidence>
<dbReference type="PROSITE" id="PS50059">
    <property type="entry name" value="FKBP_PPIASE"/>
    <property type="match status" value="1"/>
</dbReference>